<dbReference type="InterPro" id="IPR000683">
    <property type="entry name" value="Gfo/Idh/MocA-like_OxRdtase_N"/>
</dbReference>
<proteinExistence type="predicted"/>
<reference evidence="3 4" key="2">
    <citation type="journal article" date="2022" name="Int. J. Syst. Evol. Microbiol.">
        <title>Strains of Bradyrhizobium barranii sp. nov. associated with legumes native to Canada are symbionts of soybeans and belong to different subspecies (subsp. barranii subsp. nov. and subsp. apii subsp. nov.) and symbiovars (sv. glycinearum and sv. septentrionale).</title>
        <authorList>
            <person name="Bromfield E.S.P."/>
            <person name="Cloutier S."/>
            <person name="Wasai-Hara S."/>
            <person name="Minamisawa K."/>
        </authorList>
    </citation>
    <scope>NUCLEOTIDE SEQUENCE [LARGE SCALE GENOMIC DNA]</scope>
    <source>
        <strain evidence="3 4">144S4</strain>
    </source>
</reference>
<evidence type="ECO:0000313" key="4">
    <source>
        <dbReference type="Proteomes" id="UP000664702"/>
    </source>
</evidence>
<dbReference type="RefSeq" id="WP_157789145.1">
    <property type="nucleotide sequence ID" value="NZ_CP086136.1"/>
</dbReference>
<reference evidence="2" key="1">
    <citation type="submission" date="2021-03" db="EMBL/GenBank/DDBJ databases">
        <title>Whole Genome Sequence of Bradyrhizobium sp. Strain 144S4.</title>
        <authorList>
            <person name="Bromfield E.S.P."/>
            <person name="Cloutier S."/>
        </authorList>
    </citation>
    <scope>NUCLEOTIDE SEQUENCE [LARGE SCALE GENOMIC DNA]</scope>
    <source>
        <strain evidence="2">144S4</strain>
    </source>
</reference>
<dbReference type="InterPro" id="IPR036291">
    <property type="entry name" value="NAD(P)-bd_dom_sf"/>
</dbReference>
<organism evidence="2">
    <name type="scientific">Bradyrhizobium barranii subsp. barranii</name>
    <dbReference type="NCBI Taxonomy" id="2823807"/>
    <lineage>
        <taxon>Bacteria</taxon>
        <taxon>Pseudomonadati</taxon>
        <taxon>Pseudomonadota</taxon>
        <taxon>Alphaproteobacteria</taxon>
        <taxon>Hyphomicrobiales</taxon>
        <taxon>Nitrobacteraceae</taxon>
        <taxon>Bradyrhizobium</taxon>
        <taxon>Bradyrhizobium barranii</taxon>
    </lineage>
</organism>
<evidence type="ECO:0000313" key="3">
    <source>
        <dbReference type="EMBL" id="UEM10028.1"/>
    </source>
</evidence>
<dbReference type="PANTHER" id="PTHR43377">
    <property type="entry name" value="BILIVERDIN REDUCTASE A"/>
    <property type="match status" value="1"/>
</dbReference>
<accession>A0A939MBX1</accession>
<dbReference type="Pfam" id="PF01408">
    <property type="entry name" value="GFO_IDH_MocA"/>
    <property type="match status" value="1"/>
</dbReference>
<feature type="domain" description="Gfo/Idh/MocA-like oxidoreductase N-terminal" evidence="1">
    <location>
        <begin position="5"/>
        <end position="127"/>
    </location>
</feature>
<sequence>MPIPLVVVGGGRWGRTWLSVVVAARGSAEGVVLAARSQPDEVRTWAAARSELAGLTVVATVAEAMLADRQPQAAIISSRPRDHIRDGIDALEHGLHVLVEKPVGVDPESGRALVAAAQHRKRILAVGTEFAYLPAFHQLSEEFAGADGADMTLIWEDVENEVRHGATKARHEETGLLYDLMPHALSIFRVFAPKAGLRIGAAQESPDGCRGHIEFRDDQGGRHEFRCDTRATARRRLLEIRTKSGHASVDFSGAHGLMTINGQPHALDPRMSVMASTLRLELGAFLSQVTGATDAALPGWDVSGLLAVQEDLKRALAAGS</sequence>
<dbReference type="Gene3D" id="3.30.360.10">
    <property type="entry name" value="Dihydrodipicolinate Reductase, domain 2"/>
    <property type="match status" value="1"/>
</dbReference>
<dbReference type="PANTHER" id="PTHR43377:SF1">
    <property type="entry name" value="BILIVERDIN REDUCTASE A"/>
    <property type="match status" value="1"/>
</dbReference>
<dbReference type="InterPro" id="IPR051450">
    <property type="entry name" value="Gfo/Idh/MocA_Oxidoreductases"/>
</dbReference>
<evidence type="ECO:0000259" key="1">
    <source>
        <dbReference type="Pfam" id="PF01408"/>
    </source>
</evidence>
<name>A0A939MBX1_9BRAD</name>
<dbReference type="SUPFAM" id="SSF51735">
    <property type="entry name" value="NAD(P)-binding Rossmann-fold domains"/>
    <property type="match status" value="1"/>
</dbReference>
<dbReference type="AlphaFoldDB" id="A0A939MBX1"/>
<evidence type="ECO:0000313" key="2">
    <source>
        <dbReference type="EMBL" id="MBO1866443.1"/>
    </source>
</evidence>
<dbReference type="KEGG" id="bban:J4G43_035800"/>
<protein>
    <submittedName>
        <fullName evidence="2">Gfo/Idh/MocA family oxidoreductase</fullName>
    </submittedName>
</protein>
<dbReference type="Proteomes" id="UP000664702">
    <property type="component" value="Chromosome"/>
</dbReference>
<dbReference type="EMBL" id="CP086136">
    <property type="protein sequence ID" value="UEM10028.1"/>
    <property type="molecule type" value="Genomic_DNA"/>
</dbReference>
<dbReference type="GO" id="GO:0000166">
    <property type="term" value="F:nucleotide binding"/>
    <property type="evidence" value="ECO:0007669"/>
    <property type="project" value="InterPro"/>
</dbReference>
<gene>
    <name evidence="3" type="ORF">J4G43_035800</name>
    <name evidence="2" type="ORF">J4G43_37730</name>
</gene>
<dbReference type="Gene3D" id="3.40.50.720">
    <property type="entry name" value="NAD(P)-binding Rossmann-like Domain"/>
    <property type="match status" value="1"/>
</dbReference>
<dbReference type="EMBL" id="JAGEMI010000001">
    <property type="protein sequence ID" value="MBO1866443.1"/>
    <property type="molecule type" value="Genomic_DNA"/>
</dbReference>